<protein>
    <submittedName>
        <fullName evidence="4">DUF1996 domain-containing protein</fullName>
    </submittedName>
</protein>
<sequence>MRRNARRRPTGARRATFASVALIMGGGGLVAANFYASAHETNDSGQNRTKAAAAQIATIKCPDVGQQLADVPHKARAGVDMELANLDKQVNEAYARLASTRQAQAGDTSFVQNAILGPLKDKRSAVIDRIRMDIERVGGTFDDSLKELANCTAVAADQVRADAGQNNGDQQPGGEQGQNNNGGQQNIGGQAGNGPVADDFVDITKVRPNVQPAPQPNGSASIGTFSVSCGVNENNNFNTDNLIVAPGVNNGAHHTHDYVGNQDVNAFSKDQDLAAATTSCSEQDDKSAYYWPVLRLQDGNKEFDDNKLGGGAEGNAGRILKAKTAEIKYVGSPTSKVVAMPKFLRIITGDAKAFSNGTANANAHWSCTGFEDKVQLTDKYPLCPQGSGVVRSFAFQSCWDGRNIDSANHRSHVAFADAEGNCQNGFEAIPQLTMRLVYDVPTPTIENGQVKNPFAVDGFQAELHKAITDHDDFISVMDGDLMNKVVDCINNGRQCGTGVDEQPQDKPAATVEPKATVDAGTASGGGQDGMNHDTSGGMNPPQASAGTRATEPSRGDSTTAPSAAPRADKASSPAYQQDKAPSSGEQQDMAPSSGEQQDKAPSSGEQQDKAPSSGGQEDEPAEASQNGSDDSQVTGTAEPEASSVASPPGGGSSSTEPQTETQTVAGDLAETGTTLWPAVVGGTLMIAGSVLLLAKRRRRSA</sequence>
<name>A0ABS2VNA8_STRAS</name>
<feature type="region of interest" description="Disordered" evidence="1">
    <location>
        <begin position="496"/>
        <end position="669"/>
    </location>
</feature>
<feature type="transmembrane region" description="Helical" evidence="2">
    <location>
        <begin position="675"/>
        <end position="694"/>
    </location>
</feature>
<keyword evidence="2" id="KW-1133">Transmembrane helix</keyword>
<dbReference type="EMBL" id="JAFFZS010000006">
    <property type="protein sequence ID" value="MBN0044526.1"/>
    <property type="molecule type" value="Genomic_DNA"/>
</dbReference>
<evidence type="ECO:0000313" key="5">
    <source>
        <dbReference type="Proteomes" id="UP000788262"/>
    </source>
</evidence>
<evidence type="ECO:0000259" key="3">
    <source>
        <dbReference type="Pfam" id="PF09362"/>
    </source>
</evidence>
<reference evidence="4 5" key="1">
    <citation type="submission" date="2021-02" db="EMBL/GenBank/DDBJ databases">
        <title>Whole genome sequencing of Streptomyces actuosus VRA1.</title>
        <authorList>
            <person name="Sen G."/>
            <person name="Sen A."/>
        </authorList>
    </citation>
    <scope>NUCLEOTIDE SEQUENCE [LARGE SCALE GENOMIC DNA]</scope>
    <source>
        <strain evidence="4 5">VRA1</strain>
    </source>
</reference>
<feature type="compositionally biased region" description="Low complexity" evidence="1">
    <location>
        <begin position="636"/>
        <end position="664"/>
    </location>
</feature>
<feature type="region of interest" description="Disordered" evidence="1">
    <location>
        <begin position="163"/>
        <end position="195"/>
    </location>
</feature>
<dbReference type="Proteomes" id="UP000788262">
    <property type="component" value="Unassembled WGS sequence"/>
</dbReference>
<gene>
    <name evidence="4" type="ORF">JS756_10445</name>
</gene>
<comment type="caution">
    <text evidence="4">The sequence shown here is derived from an EMBL/GenBank/DDBJ whole genome shotgun (WGS) entry which is preliminary data.</text>
</comment>
<keyword evidence="2" id="KW-0812">Transmembrane</keyword>
<feature type="compositionally biased region" description="Polar residues" evidence="1">
    <location>
        <begin position="623"/>
        <end position="635"/>
    </location>
</feature>
<dbReference type="PANTHER" id="PTHR43662">
    <property type="match status" value="1"/>
</dbReference>
<evidence type="ECO:0000256" key="1">
    <source>
        <dbReference type="SAM" id="MobiDB-lite"/>
    </source>
</evidence>
<keyword evidence="5" id="KW-1185">Reference proteome</keyword>
<feature type="compositionally biased region" description="Low complexity" evidence="1">
    <location>
        <begin position="164"/>
        <end position="184"/>
    </location>
</feature>
<dbReference type="NCBIfam" id="TIGR01167">
    <property type="entry name" value="LPXTG_anchor"/>
    <property type="match status" value="1"/>
</dbReference>
<accession>A0ABS2VNA8</accession>
<dbReference type="RefSeq" id="WP_205382741.1">
    <property type="nucleotide sequence ID" value="NZ_JAFFZS010000006.1"/>
</dbReference>
<dbReference type="InterPro" id="IPR018535">
    <property type="entry name" value="DUF1996"/>
</dbReference>
<keyword evidence="2" id="KW-0472">Membrane</keyword>
<feature type="compositionally biased region" description="Polar residues" evidence="1">
    <location>
        <begin position="573"/>
        <end position="615"/>
    </location>
</feature>
<proteinExistence type="predicted"/>
<dbReference type="PANTHER" id="PTHR43662:SF3">
    <property type="entry name" value="DOMAIN PROTEIN, PUTATIVE (AFU_ORTHOLOGUE AFUA_6G11970)-RELATED"/>
    <property type="match status" value="1"/>
</dbReference>
<evidence type="ECO:0000256" key="2">
    <source>
        <dbReference type="SAM" id="Phobius"/>
    </source>
</evidence>
<evidence type="ECO:0000313" key="4">
    <source>
        <dbReference type="EMBL" id="MBN0044526.1"/>
    </source>
</evidence>
<feature type="domain" description="DUF1996" evidence="3">
    <location>
        <begin position="243"/>
        <end position="474"/>
    </location>
</feature>
<feature type="compositionally biased region" description="Polar residues" evidence="1">
    <location>
        <begin position="532"/>
        <end position="547"/>
    </location>
</feature>
<organism evidence="4 5">
    <name type="scientific">Streptomyces actuosus</name>
    <dbReference type="NCBI Taxonomy" id="1885"/>
    <lineage>
        <taxon>Bacteria</taxon>
        <taxon>Bacillati</taxon>
        <taxon>Actinomycetota</taxon>
        <taxon>Actinomycetes</taxon>
        <taxon>Kitasatosporales</taxon>
        <taxon>Streptomycetaceae</taxon>
        <taxon>Streptomyces</taxon>
    </lineage>
</organism>
<dbReference type="Pfam" id="PF09362">
    <property type="entry name" value="DUF1996"/>
    <property type="match status" value="1"/>
</dbReference>